<dbReference type="InParanoid" id="T0QRU1"/>
<dbReference type="OMA" id="YEWLAMA"/>
<dbReference type="SMART" id="SM01204">
    <property type="entry name" value="FIST_C"/>
    <property type="match status" value="1"/>
</dbReference>
<gene>
    <name evidence="2" type="ORF">SDRG_06129</name>
</gene>
<dbReference type="EMBL" id="JH767147">
    <property type="protein sequence ID" value="EQC36695.1"/>
    <property type="molecule type" value="Genomic_DNA"/>
</dbReference>
<reference evidence="2 3" key="1">
    <citation type="submission" date="2012-04" db="EMBL/GenBank/DDBJ databases">
        <title>The Genome Sequence of Saprolegnia declina VS20.</title>
        <authorList>
            <consortium name="The Broad Institute Genome Sequencing Platform"/>
            <person name="Russ C."/>
            <person name="Nusbaum C."/>
            <person name="Tyler B."/>
            <person name="van West P."/>
            <person name="Dieguez-Uribeondo J."/>
            <person name="de Bruijn I."/>
            <person name="Tripathy S."/>
            <person name="Jiang R."/>
            <person name="Young S.K."/>
            <person name="Zeng Q."/>
            <person name="Gargeya S."/>
            <person name="Fitzgerald M."/>
            <person name="Haas B."/>
            <person name="Abouelleil A."/>
            <person name="Alvarado L."/>
            <person name="Arachchi H.M."/>
            <person name="Berlin A."/>
            <person name="Chapman S.B."/>
            <person name="Goldberg J."/>
            <person name="Griggs A."/>
            <person name="Gujja S."/>
            <person name="Hansen M."/>
            <person name="Howarth C."/>
            <person name="Imamovic A."/>
            <person name="Larimer J."/>
            <person name="McCowen C."/>
            <person name="Montmayeur A."/>
            <person name="Murphy C."/>
            <person name="Neiman D."/>
            <person name="Pearson M."/>
            <person name="Priest M."/>
            <person name="Roberts A."/>
            <person name="Saif S."/>
            <person name="Shea T."/>
            <person name="Sisk P."/>
            <person name="Sykes S."/>
            <person name="Wortman J."/>
            <person name="Nusbaum C."/>
            <person name="Birren B."/>
        </authorList>
    </citation>
    <scope>NUCLEOTIDE SEQUENCE [LARGE SCALE GENOMIC DNA]</scope>
    <source>
        <strain evidence="2 3">VS20</strain>
    </source>
</reference>
<accession>T0QRU1</accession>
<name>T0QRU1_SAPDV</name>
<evidence type="ECO:0000313" key="2">
    <source>
        <dbReference type="EMBL" id="EQC36695.1"/>
    </source>
</evidence>
<organism evidence="2 3">
    <name type="scientific">Saprolegnia diclina (strain VS20)</name>
    <dbReference type="NCBI Taxonomy" id="1156394"/>
    <lineage>
        <taxon>Eukaryota</taxon>
        <taxon>Sar</taxon>
        <taxon>Stramenopiles</taxon>
        <taxon>Oomycota</taxon>
        <taxon>Saprolegniomycetes</taxon>
        <taxon>Saprolegniales</taxon>
        <taxon>Saprolegniaceae</taxon>
        <taxon>Saprolegnia</taxon>
    </lineage>
</organism>
<protein>
    <recommendedName>
        <fullName evidence="1">FIST C-domain domain-containing protein</fullName>
    </recommendedName>
</protein>
<dbReference type="PANTHER" id="PTHR40252:SF2">
    <property type="entry name" value="BLR0328 PROTEIN"/>
    <property type="match status" value="1"/>
</dbReference>
<dbReference type="InterPro" id="IPR013702">
    <property type="entry name" value="FIST_domain_N"/>
</dbReference>
<dbReference type="AlphaFoldDB" id="T0QRU1"/>
<evidence type="ECO:0000313" key="3">
    <source>
        <dbReference type="Proteomes" id="UP000030762"/>
    </source>
</evidence>
<dbReference type="Pfam" id="PF08495">
    <property type="entry name" value="FIST"/>
    <property type="match status" value="1"/>
</dbReference>
<dbReference type="Pfam" id="PF10442">
    <property type="entry name" value="FIST_C"/>
    <property type="match status" value="1"/>
</dbReference>
<dbReference type="InterPro" id="IPR019494">
    <property type="entry name" value="FIST_C"/>
</dbReference>
<evidence type="ECO:0000259" key="1">
    <source>
        <dbReference type="SMART" id="SM01204"/>
    </source>
</evidence>
<dbReference type="VEuPathDB" id="FungiDB:SDRG_06129"/>
<sequence length="483" mass="51095">MSYATLSESAIEGLLALDDSQSGQSFVNASSFGPSFDPSVFESNMAMKNADLSILEHPDATFEGPSLVAVGSAWALELDVEDAVIVALADLRASIGHAHFLVVSYSSNWSPEDIQLLLATHAPDVPYVGGTIARGICDDEAWIAKHKHSNEGLIAIWGVHDPLGTYVVGHTEYDQLSARREVHHAMATSYMSTGATPEFCMLFASPLFIEDALEGARSGARHCPLVGGCATSANSKTWSQISSARGFTQLGLSYCLAAPSVKTVVSWFSGYGSLAAHDCVGPATDVAHKTVHEISGRPAADVYYEWLAMAAEKNQTDLGKTRLPKLGNIHPIGVLIPTSPASGDLVVRNTPVVLDLTAHSVTVSSPIEVGATIALMELSTETLLAAVESWGQEITSQHLLPTSQVTGCLLFMSASVQALLGASAMAEMVGACQRWTKNAPFLALSTYGQIGQATDHGHSTPLYDPLMFASVVFTSESKRASDA</sequence>
<proteinExistence type="predicted"/>
<dbReference type="RefSeq" id="XP_008610116.1">
    <property type="nucleotide sequence ID" value="XM_008611894.1"/>
</dbReference>
<dbReference type="OrthoDB" id="660555at2759"/>
<feature type="domain" description="FIST C-domain" evidence="1">
    <location>
        <begin position="299"/>
        <end position="453"/>
    </location>
</feature>
<dbReference type="GeneID" id="19946856"/>
<dbReference type="Proteomes" id="UP000030762">
    <property type="component" value="Unassembled WGS sequence"/>
</dbReference>
<keyword evidence="3" id="KW-1185">Reference proteome</keyword>
<dbReference type="PANTHER" id="PTHR40252">
    <property type="entry name" value="BLR0328 PROTEIN"/>
    <property type="match status" value="1"/>
</dbReference>